<evidence type="ECO:0000256" key="2">
    <source>
        <dbReference type="ARBA" id="ARBA00010388"/>
    </source>
</evidence>
<feature type="transmembrane region" description="Helical" evidence="7">
    <location>
        <begin position="75"/>
        <end position="95"/>
    </location>
</feature>
<evidence type="ECO:0000313" key="8">
    <source>
        <dbReference type="EMBL" id="BBO75919.1"/>
    </source>
</evidence>
<feature type="transmembrane region" description="Helical" evidence="7">
    <location>
        <begin position="6"/>
        <end position="21"/>
    </location>
</feature>
<dbReference type="Pfam" id="PF00420">
    <property type="entry name" value="Oxidored_q2"/>
    <property type="match status" value="1"/>
</dbReference>
<sequence>MEAVLAILTGAMVAGSVYLMLSRNLIRFIFGLVLASNAVNLLIFAAGRLETARPPLIPEDALRLAAPVANSLPQALILTAIVIGFALLAFIFILFSKTYAKLGTVDTEAMTDAEPPAEKNALNQGKRR</sequence>
<dbReference type="NCBIfam" id="NF009301">
    <property type="entry name" value="PRK12658.1"/>
    <property type="match status" value="1"/>
</dbReference>
<gene>
    <name evidence="8" type="ORF">DSCW_33360</name>
</gene>
<evidence type="ECO:0000256" key="6">
    <source>
        <dbReference type="ARBA" id="ARBA00023136"/>
    </source>
</evidence>
<comment type="subcellular location">
    <subcellularLocation>
        <location evidence="1">Cell membrane</location>
        <topology evidence="1">Multi-pass membrane protein</topology>
    </subcellularLocation>
</comment>
<dbReference type="OrthoDB" id="9799219at2"/>
<dbReference type="InterPro" id="IPR039428">
    <property type="entry name" value="NUOK/Mnh_C1-like"/>
</dbReference>
<keyword evidence="5 7" id="KW-1133">Transmembrane helix</keyword>
<dbReference type="InterPro" id="IPR050601">
    <property type="entry name" value="CPA3_antiporter_subunitC"/>
</dbReference>
<dbReference type="PANTHER" id="PTHR34583:SF2">
    <property type="entry name" value="ANTIPORTER SUBUNIT MNHC2-RELATED"/>
    <property type="match status" value="1"/>
</dbReference>
<evidence type="ECO:0000256" key="5">
    <source>
        <dbReference type="ARBA" id="ARBA00022989"/>
    </source>
</evidence>
<dbReference type="PANTHER" id="PTHR34583">
    <property type="entry name" value="ANTIPORTER SUBUNIT MNHC2-RELATED"/>
    <property type="match status" value="1"/>
</dbReference>
<feature type="transmembrane region" description="Helical" evidence="7">
    <location>
        <begin position="28"/>
        <end position="46"/>
    </location>
</feature>
<reference evidence="8 9" key="1">
    <citation type="submission" date="2019-11" db="EMBL/GenBank/DDBJ databases">
        <title>Comparative genomics of hydrocarbon-degrading Desulfosarcina strains.</title>
        <authorList>
            <person name="Watanabe M."/>
            <person name="Kojima H."/>
            <person name="Fukui M."/>
        </authorList>
    </citation>
    <scope>NUCLEOTIDE SEQUENCE [LARGE SCALE GENOMIC DNA]</scope>
    <source>
        <strain evidence="8 9">PP31</strain>
    </source>
</reference>
<dbReference type="KEGG" id="dwd:DSCW_33360"/>
<evidence type="ECO:0000256" key="3">
    <source>
        <dbReference type="ARBA" id="ARBA00022475"/>
    </source>
</evidence>
<comment type="similarity">
    <text evidence="2">Belongs to the CPA3 antiporters (TC 2.A.63) subunit C family.</text>
</comment>
<keyword evidence="4 7" id="KW-0812">Transmembrane</keyword>
<keyword evidence="3" id="KW-1003">Cell membrane</keyword>
<dbReference type="GO" id="GO:0005886">
    <property type="term" value="C:plasma membrane"/>
    <property type="evidence" value="ECO:0007669"/>
    <property type="project" value="UniProtKB-SubCell"/>
</dbReference>
<dbReference type="Gene3D" id="1.10.287.3510">
    <property type="match status" value="1"/>
</dbReference>
<evidence type="ECO:0000256" key="1">
    <source>
        <dbReference type="ARBA" id="ARBA00004651"/>
    </source>
</evidence>
<keyword evidence="9" id="KW-1185">Reference proteome</keyword>
<proteinExistence type="inferred from homology"/>
<dbReference type="EMBL" id="AP021875">
    <property type="protein sequence ID" value="BBO75919.1"/>
    <property type="molecule type" value="Genomic_DNA"/>
</dbReference>
<name>A0A5K7Z6T1_9BACT</name>
<evidence type="ECO:0000256" key="4">
    <source>
        <dbReference type="ARBA" id="ARBA00022692"/>
    </source>
</evidence>
<dbReference type="RefSeq" id="WP_155304792.1">
    <property type="nucleotide sequence ID" value="NZ_AP021875.1"/>
</dbReference>
<organism evidence="8 9">
    <name type="scientific">Desulfosarcina widdelii</name>
    <dbReference type="NCBI Taxonomy" id="947919"/>
    <lineage>
        <taxon>Bacteria</taxon>
        <taxon>Pseudomonadati</taxon>
        <taxon>Thermodesulfobacteriota</taxon>
        <taxon>Desulfobacteria</taxon>
        <taxon>Desulfobacterales</taxon>
        <taxon>Desulfosarcinaceae</taxon>
        <taxon>Desulfosarcina</taxon>
    </lineage>
</organism>
<accession>A0A5K7Z6T1</accession>
<protein>
    <submittedName>
        <fullName evidence="8">Cation:proton antiporter</fullName>
    </submittedName>
</protein>
<dbReference type="Proteomes" id="UP000427769">
    <property type="component" value="Chromosome"/>
</dbReference>
<dbReference type="AlphaFoldDB" id="A0A5K7Z6T1"/>
<keyword evidence="6 7" id="KW-0472">Membrane</keyword>
<evidence type="ECO:0000313" key="9">
    <source>
        <dbReference type="Proteomes" id="UP000427769"/>
    </source>
</evidence>
<evidence type="ECO:0000256" key="7">
    <source>
        <dbReference type="SAM" id="Phobius"/>
    </source>
</evidence>